<dbReference type="Gene3D" id="3.90.45.10">
    <property type="entry name" value="Peptide deformylase"/>
    <property type="match status" value="1"/>
</dbReference>
<dbReference type="GO" id="GO:0042586">
    <property type="term" value="F:peptide deformylase activity"/>
    <property type="evidence" value="ECO:0007669"/>
    <property type="project" value="UniProtKB-EC"/>
</dbReference>
<dbReference type="CDD" id="cd01263">
    <property type="entry name" value="PH_anillin"/>
    <property type="match status" value="1"/>
</dbReference>
<dbReference type="Pfam" id="PF00169">
    <property type="entry name" value="PH"/>
    <property type="match status" value="1"/>
</dbReference>
<dbReference type="SMART" id="SM00233">
    <property type="entry name" value="PH"/>
    <property type="match status" value="1"/>
</dbReference>
<dbReference type="InterPro" id="IPR012966">
    <property type="entry name" value="AHD"/>
</dbReference>
<dbReference type="SUPFAM" id="SSF50729">
    <property type="entry name" value="PH domain-like"/>
    <property type="match status" value="1"/>
</dbReference>
<dbReference type="OrthoDB" id="5915976at2759"/>
<dbReference type="PRINTS" id="PR01576">
    <property type="entry name" value="PDEFORMYLASE"/>
</dbReference>
<feature type="domain" description="PH" evidence="4">
    <location>
        <begin position="984"/>
        <end position="1113"/>
    </location>
</feature>
<dbReference type="InParanoid" id="E4XX56"/>
<feature type="region of interest" description="Disordered" evidence="3">
    <location>
        <begin position="329"/>
        <end position="357"/>
    </location>
</feature>
<evidence type="ECO:0000256" key="1">
    <source>
        <dbReference type="ARBA" id="ARBA00010759"/>
    </source>
</evidence>
<sequence length="1132" mass="126781">MGPKYLPYNHLALIGDPVLRQPAADFDVNVYNSVDMKTFENHNPAIMKSLAKMEMFAQYGWVITAPQVGLPIKIMLVQLHLGLDDDGFTIKGTDKTKNYVFANPEIRPLTNEKAFSIESSLSIPALSGVLERHQLIELTAYDLAARRVVKMTLSPPDSFMVQNAVDQLNGVMFIDKVTDKDSVGVLEYDLVRSLGDIRNLEYLQQTNLPPAGLDIQKHLTIYKGFKTFAILTILSTVIFLSVQSELAQLVNPSADIKRAERRAKLAALTAHLRNCEDADKGKEPTSNSVLEPVLTASHVSIARLPVAENIPAPRTPFKSSKWAQLAAERASWDNDDLQQTPSKTSKPDIASVQKPVQSSHLPVFQKLQTPIEGPKSSARDQVQAALQKVGKKTTTIVPKAKHQKAKFFEDRIDSLVAQAPKQTPKPIKLVETPISTRLEPEPAPVLSKNDSLLELNKVRKVNRLIANFNSPHSARTPDQRNLPPVLLETRESFAADSDESMDVDKTPPAEPESHDLSDSLHTEPSTVVPAREIEEISEMLPEPNLPVHAPESSNDTGSFNSSGNNESLFNAKIEPCSEFGTPMQSTRISDNIESFHMDDSASEDFTIENTEDGGNVTGYKRGHSMSFVNKHFDFLAESKSSLKSALSTRRERDEILEDVAEKSYYEEGDIISPKAKNKRRSNTVAYDDTSIIEFNPKSIASFRKTQRVKNYEARATVSSVFQEVENEVVAVDVTKRKRELEEIISKQMNIIRQTSAALSVCTDLKHGKGTKTQVAAEACLLEASRRYEAAKSGLDKLKTEKGLSVGVLEIGDIHLRTRYQETFQSPQHLNSTHWIMAVVQVDEQVHVTAVKEIKNIREQKSVVLNSRYKFKNVRQDFVIDVSIYSMSTKMPKVEPKSRQLAGGSIFKKLGFKKSASSEKMPSNPAMMSAGGPNAVRNSNFRSVGSASITMDTAQSYEQYKLRTTWDSLIQSVFAMPVEMKFTKSVAFSTFLTVRKGGDSHYGDWRRYWAVLSRDRITFWKYPEDQDDLPQEGYVSLRYALNEEVKTANRAMTSRPNCFELYCAPLAPDQKRNPTHFEGIVSSYDPNKFQRYIFSADNVEQKKEWCKALKSTLDKLRVWHKDLPAPVPDSLGR</sequence>
<dbReference type="Gene3D" id="2.30.29.30">
    <property type="entry name" value="Pleckstrin-homology domain (PH domain)/Phosphotyrosine-binding domain (PTB)"/>
    <property type="match status" value="1"/>
</dbReference>
<evidence type="ECO:0000313" key="5">
    <source>
        <dbReference type="EMBL" id="CBY14250.1"/>
    </source>
</evidence>
<protein>
    <recommendedName>
        <fullName evidence="2">peptide deformylase</fullName>
        <ecNumber evidence="2">3.5.1.88</ecNumber>
    </recommendedName>
</protein>
<dbReference type="InterPro" id="IPR051364">
    <property type="entry name" value="Cytokinesis/Rho-signaling"/>
</dbReference>
<comment type="similarity">
    <text evidence="1">Belongs to the polypeptide deformylase family.</text>
</comment>
<dbReference type="InterPro" id="IPR001849">
    <property type="entry name" value="PH_domain"/>
</dbReference>
<name>E4XX56_OIKDI</name>
<evidence type="ECO:0000256" key="3">
    <source>
        <dbReference type="SAM" id="MobiDB-lite"/>
    </source>
</evidence>
<dbReference type="PANTHER" id="PTHR21538:SF23">
    <property type="entry name" value="ANILLIN"/>
    <property type="match status" value="1"/>
</dbReference>
<proteinExistence type="inferred from homology"/>
<dbReference type="EMBL" id="FN653267">
    <property type="protein sequence ID" value="CBY14250.1"/>
    <property type="molecule type" value="Genomic_DNA"/>
</dbReference>
<gene>
    <name evidence="5" type="ORF">GSOID_T00007236001</name>
</gene>
<accession>E4XX56</accession>
<feature type="compositionally biased region" description="Basic and acidic residues" evidence="3">
    <location>
        <begin position="502"/>
        <end position="521"/>
    </location>
</feature>
<dbReference type="PANTHER" id="PTHR21538">
    <property type="entry name" value="ANILLIN/RHOTEKIN RTKN"/>
    <property type="match status" value="1"/>
</dbReference>
<feature type="region of interest" description="Disordered" evidence="3">
    <location>
        <begin position="913"/>
        <end position="933"/>
    </location>
</feature>
<dbReference type="GO" id="GO:0005826">
    <property type="term" value="C:actomyosin contractile ring"/>
    <property type="evidence" value="ECO:0007669"/>
    <property type="project" value="TreeGrafter"/>
</dbReference>
<dbReference type="GO" id="GO:0000281">
    <property type="term" value="P:mitotic cytokinesis"/>
    <property type="evidence" value="ECO:0007669"/>
    <property type="project" value="TreeGrafter"/>
</dbReference>
<dbReference type="AlphaFoldDB" id="E4XX56"/>
<evidence type="ECO:0000313" key="6">
    <source>
        <dbReference type="Proteomes" id="UP000001307"/>
    </source>
</evidence>
<dbReference type="Pfam" id="PF08174">
    <property type="entry name" value="Anillin"/>
    <property type="match status" value="1"/>
</dbReference>
<dbReference type="SUPFAM" id="SSF56420">
    <property type="entry name" value="Peptide deformylase"/>
    <property type="match status" value="1"/>
</dbReference>
<dbReference type="Pfam" id="PF01327">
    <property type="entry name" value="Pep_deformylase"/>
    <property type="match status" value="1"/>
</dbReference>
<feature type="region of interest" description="Disordered" evidence="3">
    <location>
        <begin position="542"/>
        <end position="566"/>
    </location>
</feature>
<reference evidence="5 6" key="1">
    <citation type="journal article" date="2010" name="Science">
        <title>Plasticity of animal genome architecture unmasked by rapid evolution of a pelagic tunicate.</title>
        <authorList>
            <person name="Denoeud F."/>
            <person name="Henriet S."/>
            <person name="Mungpakdee S."/>
            <person name="Aury J.M."/>
            <person name="Da Silva C."/>
            <person name="Brinkmann H."/>
            <person name="Mikhaleva J."/>
            <person name="Olsen L.C."/>
            <person name="Jubin C."/>
            <person name="Canestro C."/>
            <person name="Bouquet J.M."/>
            <person name="Danks G."/>
            <person name="Poulain J."/>
            <person name="Campsteijn C."/>
            <person name="Adamski M."/>
            <person name="Cross I."/>
            <person name="Yadetie F."/>
            <person name="Muffato M."/>
            <person name="Louis A."/>
            <person name="Butcher S."/>
            <person name="Tsagkogeorga G."/>
            <person name="Konrad A."/>
            <person name="Singh S."/>
            <person name="Jensen M.F."/>
            <person name="Cong E.H."/>
            <person name="Eikeseth-Otteraa H."/>
            <person name="Noel B."/>
            <person name="Anthouard V."/>
            <person name="Porcel B.M."/>
            <person name="Kachouri-Lafond R."/>
            <person name="Nishino A."/>
            <person name="Ugolini M."/>
            <person name="Chourrout P."/>
            <person name="Nishida H."/>
            <person name="Aasland R."/>
            <person name="Huzurbazar S."/>
            <person name="Westhof E."/>
            <person name="Delsuc F."/>
            <person name="Lehrach H."/>
            <person name="Reinhardt R."/>
            <person name="Weissenbach J."/>
            <person name="Roy S.W."/>
            <person name="Artiguenave F."/>
            <person name="Postlethwait J.H."/>
            <person name="Manak J.R."/>
            <person name="Thompson E.M."/>
            <person name="Jaillon O."/>
            <person name="Du Pasquier L."/>
            <person name="Boudinot P."/>
            <person name="Liberles D.A."/>
            <person name="Volff J.N."/>
            <person name="Philippe H."/>
            <person name="Lenhard B."/>
            <person name="Roest Crollius H."/>
            <person name="Wincker P."/>
            <person name="Chourrout D."/>
        </authorList>
    </citation>
    <scope>NUCLEOTIDE SEQUENCE [LARGE SCALE GENOMIC DNA]</scope>
</reference>
<evidence type="ECO:0000256" key="2">
    <source>
        <dbReference type="ARBA" id="ARBA00012175"/>
    </source>
</evidence>
<dbReference type="HAMAP" id="MF_00163">
    <property type="entry name" value="Pep_deformylase"/>
    <property type="match status" value="1"/>
</dbReference>
<dbReference type="Proteomes" id="UP000001307">
    <property type="component" value="Unassembled WGS sequence"/>
</dbReference>
<dbReference type="GO" id="GO:0031106">
    <property type="term" value="P:septin ring organization"/>
    <property type="evidence" value="ECO:0007669"/>
    <property type="project" value="TreeGrafter"/>
</dbReference>
<evidence type="ECO:0000259" key="4">
    <source>
        <dbReference type="PROSITE" id="PS50003"/>
    </source>
</evidence>
<organism evidence="5 6">
    <name type="scientific">Oikopleura dioica</name>
    <name type="common">Tunicate</name>
    <dbReference type="NCBI Taxonomy" id="34765"/>
    <lineage>
        <taxon>Eukaryota</taxon>
        <taxon>Metazoa</taxon>
        <taxon>Chordata</taxon>
        <taxon>Tunicata</taxon>
        <taxon>Appendicularia</taxon>
        <taxon>Copelata</taxon>
        <taxon>Oikopleuridae</taxon>
        <taxon>Oikopleura</taxon>
    </lineage>
</organism>
<feature type="compositionally biased region" description="Polar residues" evidence="3">
    <location>
        <begin position="551"/>
        <end position="566"/>
    </location>
</feature>
<dbReference type="InterPro" id="IPR036821">
    <property type="entry name" value="Peptide_deformylase_sf"/>
</dbReference>
<dbReference type="PROSITE" id="PS50003">
    <property type="entry name" value="PH_DOMAIN"/>
    <property type="match status" value="1"/>
</dbReference>
<keyword evidence="6" id="KW-1185">Reference proteome</keyword>
<dbReference type="GO" id="GO:0000915">
    <property type="term" value="P:actomyosin contractile ring assembly"/>
    <property type="evidence" value="ECO:0007669"/>
    <property type="project" value="TreeGrafter"/>
</dbReference>
<dbReference type="InterPro" id="IPR011993">
    <property type="entry name" value="PH-like_dom_sf"/>
</dbReference>
<dbReference type="InterPro" id="IPR023635">
    <property type="entry name" value="Peptide_deformylase"/>
</dbReference>
<dbReference type="InterPro" id="IPR037840">
    <property type="entry name" value="PH_Anillin"/>
</dbReference>
<dbReference type="EC" id="3.5.1.88" evidence="2"/>
<feature type="region of interest" description="Disordered" evidence="3">
    <location>
        <begin position="493"/>
        <end position="526"/>
    </location>
</feature>